<keyword evidence="5 6" id="KW-0067">ATP-binding</keyword>
<dbReference type="EMBL" id="DS114172">
    <property type="protein sequence ID" value="EAX89730.1"/>
    <property type="molecule type" value="Genomic_DNA"/>
</dbReference>
<dbReference type="VEuPathDB" id="TrichDB:TVAGG3_0724070"/>
<evidence type="ECO:0000256" key="3">
    <source>
        <dbReference type="ARBA" id="ARBA00022741"/>
    </source>
</evidence>
<dbReference type="GO" id="GO:0051726">
    <property type="term" value="P:regulation of cell cycle"/>
    <property type="evidence" value="ECO:0000318"/>
    <property type="project" value="GO_Central"/>
</dbReference>
<evidence type="ECO:0000256" key="1">
    <source>
        <dbReference type="ARBA" id="ARBA00022527"/>
    </source>
</evidence>
<dbReference type="PIRSF" id="PIRSF000654">
    <property type="entry name" value="Integrin-linked_kinase"/>
    <property type="match status" value="1"/>
</dbReference>
<feature type="domain" description="Protein kinase" evidence="8">
    <location>
        <begin position="20"/>
        <end position="226"/>
    </location>
</feature>
<dbReference type="PROSITE" id="PS00108">
    <property type="entry name" value="PROTEIN_KINASE_ST"/>
    <property type="match status" value="1"/>
</dbReference>
<dbReference type="PROSITE" id="PS50011">
    <property type="entry name" value="PROTEIN_KINASE_DOM"/>
    <property type="match status" value="1"/>
</dbReference>
<dbReference type="PROSITE" id="PS00107">
    <property type="entry name" value="PROTEIN_KINASE_ATP"/>
    <property type="match status" value="1"/>
</dbReference>
<dbReference type="InterPro" id="IPR008271">
    <property type="entry name" value="Ser/Thr_kinase_AS"/>
</dbReference>
<dbReference type="PANTHER" id="PTHR24346">
    <property type="entry name" value="MAP/MICROTUBULE AFFINITY-REGULATING KINASE"/>
    <property type="match status" value="1"/>
</dbReference>
<dbReference type="SMR" id="A2FZD8"/>
<proteinExistence type="inferred from homology"/>
<feature type="binding site" evidence="6">
    <location>
        <position position="49"/>
    </location>
    <ligand>
        <name>ATP</name>
        <dbReference type="ChEBI" id="CHEBI:30616"/>
    </ligand>
</feature>
<dbReference type="InterPro" id="IPR011009">
    <property type="entry name" value="Kinase-like_dom_sf"/>
</dbReference>
<dbReference type="PANTHER" id="PTHR24346:SF82">
    <property type="entry name" value="KP78A-RELATED"/>
    <property type="match status" value="1"/>
</dbReference>
<dbReference type="GO" id="GO:0005524">
    <property type="term" value="F:ATP binding"/>
    <property type="evidence" value="ECO:0007669"/>
    <property type="project" value="UniProtKB-UniRule"/>
</dbReference>
<keyword evidence="3 6" id="KW-0547">Nucleotide-binding</keyword>
<dbReference type="RefSeq" id="XP_001302660.1">
    <property type="nucleotide sequence ID" value="XM_001302659.1"/>
</dbReference>
<reference evidence="9" key="2">
    <citation type="journal article" date="2007" name="Science">
        <title>Draft genome sequence of the sexually transmitted pathogen Trichomonas vaginalis.</title>
        <authorList>
            <person name="Carlton J.M."/>
            <person name="Hirt R.P."/>
            <person name="Silva J.C."/>
            <person name="Delcher A.L."/>
            <person name="Schatz M."/>
            <person name="Zhao Q."/>
            <person name="Wortman J.R."/>
            <person name="Bidwell S.L."/>
            <person name="Alsmark U.C.M."/>
            <person name="Besteiro S."/>
            <person name="Sicheritz-Ponten T."/>
            <person name="Noel C.J."/>
            <person name="Dacks J.B."/>
            <person name="Foster P.G."/>
            <person name="Simillion C."/>
            <person name="Van de Peer Y."/>
            <person name="Miranda-Saavedra D."/>
            <person name="Barton G.J."/>
            <person name="Westrop G.D."/>
            <person name="Mueller S."/>
            <person name="Dessi D."/>
            <person name="Fiori P.L."/>
            <person name="Ren Q."/>
            <person name="Paulsen I."/>
            <person name="Zhang H."/>
            <person name="Bastida-Corcuera F.D."/>
            <person name="Simoes-Barbosa A."/>
            <person name="Brown M.T."/>
            <person name="Hayes R.D."/>
            <person name="Mukherjee M."/>
            <person name="Okumura C.Y."/>
            <person name="Schneider R."/>
            <person name="Smith A.J."/>
            <person name="Vanacova S."/>
            <person name="Villalvazo M."/>
            <person name="Haas B.J."/>
            <person name="Pertea M."/>
            <person name="Feldblyum T.V."/>
            <person name="Utterback T.R."/>
            <person name="Shu C.L."/>
            <person name="Osoegawa K."/>
            <person name="de Jong P.J."/>
            <person name="Hrdy I."/>
            <person name="Horvathova L."/>
            <person name="Zubacova Z."/>
            <person name="Dolezal P."/>
            <person name="Malik S.B."/>
            <person name="Logsdon J.M. Jr."/>
            <person name="Henze K."/>
            <person name="Gupta A."/>
            <person name="Wang C.C."/>
            <person name="Dunne R.L."/>
            <person name="Upcroft J.A."/>
            <person name="Upcroft P."/>
            <person name="White O."/>
            <person name="Salzberg S.L."/>
            <person name="Tang P."/>
            <person name="Chiu C.-H."/>
            <person name="Lee Y.-S."/>
            <person name="Embley T.M."/>
            <person name="Coombs G.H."/>
            <person name="Mottram J.C."/>
            <person name="Tachezy J."/>
            <person name="Fraser-Liggett C.M."/>
            <person name="Johnson P.J."/>
        </authorList>
    </citation>
    <scope>NUCLEOTIDE SEQUENCE [LARGE SCALE GENOMIC DNA]</scope>
    <source>
        <strain evidence="9">G3</strain>
    </source>
</reference>
<dbReference type="SMART" id="SM00220">
    <property type="entry name" value="S_TKc"/>
    <property type="match status" value="1"/>
</dbReference>
<dbReference type="AlphaFoldDB" id="A2FZD8"/>
<dbReference type="VEuPathDB" id="TrichDB:TVAG_094950"/>
<keyword evidence="2" id="KW-0808">Transferase</keyword>
<dbReference type="KEGG" id="tva:4747403"/>
<evidence type="ECO:0000313" key="9">
    <source>
        <dbReference type="EMBL" id="EAX89730.1"/>
    </source>
</evidence>
<dbReference type="Proteomes" id="UP000001542">
    <property type="component" value="Unassembled WGS sequence"/>
</dbReference>
<name>A2FZD8_TRIV3</name>
<evidence type="ECO:0000313" key="10">
    <source>
        <dbReference type="Proteomes" id="UP000001542"/>
    </source>
</evidence>
<dbReference type="OrthoDB" id="193931at2759"/>
<dbReference type="InterPro" id="IPR017441">
    <property type="entry name" value="Protein_kinase_ATP_BS"/>
</dbReference>
<evidence type="ECO:0000256" key="2">
    <source>
        <dbReference type="ARBA" id="ARBA00022679"/>
    </source>
</evidence>
<dbReference type="Gene3D" id="1.10.510.10">
    <property type="entry name" value="Transferase(Phosphotransferase) domain 1"/>
    <property type="match status" value="1"/>
</dbReference>
<evidence type="ECO:0000259" key="8">
    <source>
        <dbReference type="PROSITE" id="PS50011"/>
    </source>
</evidence>
<dbReference type="CDD" id="cd14014">
    <property type="entry name" value="STKc_PknB_like"/>
    <property type="match status" value="1"/>
</dbReference>
<dbReference type="InParanoid" id="A2FZD8"/>
<keyword evidence="1 7" id="KW-0723">Serine/threonine-protein kinase</keyword>
<protein>
    <submittedName>
        <fullName evidence="9">CAMK family protein kinase</fullName>
    </submittedName>
</protein>
<reference evidence="9" key="1">
    <citation type="submission" date="2006-10" db="EMBL/GenBank/DDBJ databases">
        <authorList>
            <person name="Amadeo P."/>
            <person name="Zhao Q."/>
            <person name="Wortman J."/>
            <person name="Fraser-Liggett C."/>
            <person name="Carlton J."/>
        </authorList>
    </citation>
    <scope>NUCLEOTIDE SEQUENCE</scope>
    <source>
        <strain evidence="9">G3</strain>
    </source>
</reference>
<dbReference type="GO" id="GO:0004674">
    <property type="term" value="F:protein serine/threonine kinase activity"/>
    <property type="evidence" value="ECO:0000318"/>
    <property type="project" value="GO_Central"/>
</dbReference>
<sequence length="226" mass="26075">MNEENLGNLSFLIPQTIGKYQVIRQIGKGGFAVVVLGFDPKTNQKVAIKIFDREEIAKGGFMKYLENKLRLCVRFNHPNIVKIYDIIYTEKFIMMVMEYIENGDLQSLINRNFHFSIQEQLKIAYEVLSAIDYLHKRGISHRDIKPENILFDQDFHAKLIDFGLSKENSDILSTYCGTPFNMAPDLVMNSAYDGTKADIWAFGVTFHVLATKQFPFEVKNEVEFLN</sequence>
<dbReference type="OMA" id="YEIFETN"/>
<evidence type="ECO:0000256" key="7">
    <source>
        <dbReference type="RuleBase" id="RU000304"/>
    </source>
</evidence>
<accession>A2FZD8</accession>
<dbReference type="STRING" id="5722.A2FZD8"/>
<gene>
    <name evidence="9" type="ORF">TVAG_094950</name>
</gene>
<dbReference type="SUPFAM" id="SSF56112">
    <property type="entry name" value="Protein kinase-like (PK-like)"/>
    <property type="match status" value="1"/>
</dbReference>
<dbReference type="InterPro" id="IPR000719">
    <property type="entry name" value="Prot_kinase_dom"/>
</dbReference>
<evidence type="ECO:0000256" key="4">
    <source>
        <dbReference type="ARBA" id="ARBA00022777"/>
    </source>
</evidence>
<keyword evidence="4 9" id="KW-0418">Kinase</keyword>
<evidence type="ECO:0000256" key="5">
    <source>
        <dbReference type="ARBA" id="ARBA00022840"/>
    </source>
</evidence>
<keyword evidence="10" id="KW-1185">Reference proteome</keyword>
<comment type="similarity">
    <text evidence="7">Belongs to the protein kinase superfamily.</text>
</comment>
<organism evidence="9 10">
    <name type="scientific">Trichomonas vaginalis (strain ATCC PRA-98 / G3)</name>
    <dbReference type="NCBI Taxonomy" id="412133"/>
    <lineage>
        <taxon>Eukaryota</taxon>
        <taxon>Metamonada</taxon>
        <taxon>Parabasalia</taxon>
        <taxon>Trichomonadida</taxon>
        <taxon>Trichomonadidae</taxon>
        <taxon>Trichomonas</taxon>
    </lineage>
</organism>
<dbReference type="Pfam" id="PF00069">
    <property type="entry name" value="Pkinase"/>
    <property type="match status" value="1"/>
</dbReference>
<evidence type="ECO:0000256" key="6">
    <source>
        <dbReference type="PROSITE-ProRule" id="PRU10141"/>
    </source>
</evidence>
<dbReference type="eggNOG" id="KOG0583">
    <property type="taxonomic scope" value="Eukaryota"/>
</dbReference>
<dbReference type="FunFam" id="1.10.510.10:FF:000578">
    <property type="entry name" value="CAMK family protein kinase"/>
    <property type="match status" value="1"/>
</dbReference>